<protein>
    <submittedName>
        <fullName evidence="1">Uncharacterized protein</fullName>
    </submittedName>
</protein>
<dbReference type="Proteomes" id="UP001246473">
    <property type="component" value="Unassembled WGS sequence"/>
</dbReference>
<organism evidence="1 2">
    <name type="scientific">Paraburkholderia fungorum</name>
    <dbReference type="NCBI Taxonomy" id="134537"/>
    <lineage>
        <taxon>Bacteria</taxon>
        <taxon>Pseudomonadati</taxon>
        <taxon>Pseudomonadota</taxon>
        <taxon>Betaproteobacteria</taxon>
        <taxon>Burkholderiales</taxon>
        <taxon>Burkholderiaceae</taxon>
        <taxon>Paraburkholderia</taxon>
    </lineage>
</organism>
<evidence type="ECO:0000313" key="1">
    <source>
        <dbReference type="EMBL" id="MDT8836510.1"/>
    </source>
</evidence>
<dbReference type="AlphaFoldDB" id="A0AAP5Q620"/>
<gene>
    <name evidence="1" type="ORF">ParKJ_03710</name>
</gene>
<dbReference type="RefSeq" id="WP_244207454.1">
    <property type="nucleotide sequence ID" value="NZ_JANSLM010000001.1"/>
</dbReference>
<reference evidence="1" key="1">
    <citation type="submission" date="2022-08" db="EMBL/GenBank/DDBJ databases">
        <authorList>
            <person name="Kim S.-J."/>
        </authorList>
    </citation>
    <scope>NUCLEOTIDE SEQUENCE</scope>
    <source>
        <strain evidence="1">KJ</strain>
    </source>
</reference>
<sequence>MVDSQLRSLAVEFGQFFRDKEHPKMSERIGVMSIDSLTRQWEPVGEENGYLIARSKDGKAALLGRMGKREDGKFCIEIAIRATIENNRLSAPEFWHVDLTEKHHLYRVMQRLVWTGHAEGDR</sequence>
<dbReference type="EMBL" id="JANSLM010000001">
    <property type="protein sequence ID" value="MDT8836510.1"/>
    <property type="molecule type" value="Genomic_DNA"/>
</dbReference>
<evidence type="ECO:0000313" key="2">
    <source>
        <dbReference type="Proteomes" id="UP001246473"/>
    </source>
</evidence>
<accession>A0AAP5Q620</accession>
<name>A0AAP5Q620_9BURK</name>
<comment type="caution">
    <text evidence="1">The sequence shown here is derived from an EMBL/GenBank/DDBJ whole genome shotgun (WGS) entry which is preliminary data.</text>
</comment>
<proteinExistence type="predicted"/>